<dbReference type="EMBL" id="AVCI01000001">
    <property type="protein sequence ID" value="KFN44896.1"/>
    <property type="molecule type" value="Genomic_DNA"/>
</dbReference>
<feature type="chain" id="PRO_5001869042" description="Lipoprotein" evidence="1">
    <location>
        <begin position="22"/>
        <end position="236"/>
    </location>
</feature>
<dbReference type="eggNOG" id="COG3064">
    <property type="taxonomic scope" value="Bacteria"/>
</dbReference>
<feature type="signal peptide" evidence="1">
    <location>
        <begin position="1"/>
        <end position="21"/>
    </location>
</feature>
<evidence type="ECO:0000313" key="3">
    <source>
        <dbReference type="Proteomes" id="UP000029385"/>
    </source>
</evidence>
<dbReference type="RefSeq" id="WP_022969064.1">
    <property type="nucleotide sequence ID" value="NZ_ATVD01000002.1"/>
</dbReference>
<evidence type="ECO:0008006" key="4">
    <source>
        <dbReference type="Google" id="ProtNLM"/>
    </source>
</evidence>
<reference evidence="2 3" key="1">
    <citation type="submission" date="2013-09" db="EMBL/GenBank/DDBJ databases">
        <title>Genome sequencing of Arenimonas oryziterrae.</title>
        <authorList>
            <person name="Chen F."/>
            <person name="Wang G."/>
        </authorList>
    </citation>
    <scope>NUCLEOTIDE SEQUENCE [LARGE SCALE GENOMIC DNA]</scope>
    <source>
        <strain evidence="2 3">YC6267</strain>
    </source>
</reference>
<gene>
    <name evidence="2" type="ORF">N789_02435</name>
</gene>
<dbReference type="STRING" id="1121015.GCA_000420545_01431"/>
<evidence type="ECO:0000256" key="1">
    <source>
        <dbReference type="SAM" id="SignalP"/>
    </source>
</evidence>
<dbReference type="Proteomes" id="UP000029385">
    <property type="component" value="Unassembled WGS sequence"/>
</dbReference>
<accession>A0A091AZP0</accession>
<dbReference type="PATRIC" id="fig|1121015.4.peg.480"/>
<keyword evidence="1" id="KW-0732">Signal</keyword>
<organism evidence="2 3">
    <name type="scientific">Arenimonas oryziterrae DSM 21050 = YC6267</name>
    <dbReference type="NCBI Taxonomy" id="1121015"/>
    <lineage>
        <taxon>Bacteria</taxon>
        <taxon>Pseudomonadati</taxon>
        <taxon>Pseudomonadota</taxon>
        <taxon>Gammaproteobacteria</taxon>
        <taxon>Lysobacterales</taxon>
        <taxon>Lysobacteraceae</taxon>
        <taxon>Arenimonas</taxon>
    </lineage>
</organism>
<keyword evidence="3" id="KW-1185">Reference proteome</keyword>
<proteinExistence type="predicted"/>
<dbReference type="PROSITE" id="PS51257">
    <property type="entry name" value="PROKAR_LIPOPROTEIN"/>
    <property type="match status" value="1"/>
</dbReference>
<comment type="caution">
    <text evidence="2">The sequence shown here is derived from an EMBL/GenBank/DDBJ whole genome shotgun (WGS) entry which is preliminary data.</text>
</comment>
<evidence type="ECO:0000313" key="2">
    <source>
        <dbReference type="EMBL" id="KFN44896.1"/>
    </source>
</evidence>
<name>A0A091AZP0_9GAMM</name>
<protein>
    <recommendedName>
        <fullName evidence="4">Lipoprotein</fullName>
    </recommendedName>
</protein>
<sequence length="236" mass="25330">MRPSLAIVLMLALASCTPASDEEPVLSEADVAMSAQWFAEYEAARANGDWLGAEEKADLLRDKYGNSGAAGKLSATLADTRAHAEAVREERRLQELWDYQAVDADGGGTQRSAAIYSRTVPVEEGEIAPTADARLVLRDHPSWGRSAYLLLAQKNFDCGRPCSIGIAFDDAPASAWTGKQADSGKGPALFIVDEKKFIVALEAAKKVRITLPKGSGTIPSLVFEVDGYDPARYAKP</sequence>
<dbReference type="AlphaFoldDB" id="A0A091AZP0"/>
<dbReference type="OrthoDB" id="5948002at2"/>